<dbReference type="Proteomes" id="UP000887576">
    <property type="component" value="Unplaced"/>
</dbReference>
<evidence type="ECO:0000313" key="1">
    <source>
        <dbReference type="Proteomes" id="UP000887576"/>
    </source>
</evidence>
<sequence>MVLEIVQTSRFIVPESSIDEDKEFTSRRERTSVRGYSYRLYCEENEGNIGIYLYMDCKKPVTVSCTFTVNSIDAFNFDRTFEESGGFGTTVFGKKSKLFVDGFMIVDASLKIEFISEKEKVFDELPHSVALLNDEKFKDFTIRAENKEIKVHKNIIAIASPVFSAMFESHTKEFKKDRVIIEDFDFETVKAGVELMYTRKVDDTLSIKTSLNLYKFADKYDLLDTKKVLEELTEEICLETVLEISKFSLANCLDTLYDECVEYYAEDFDEISQKIDGFQQLDSQFVMDAVNKKYRLAKL</sequence>
<protein>
    <submittedName>
        <fullName evidence="2">BTB domain-containing protein</fullName>
    </submittedName>
</protein>
<proteinExistence type="predicted"/>
<organism evidence="1 2">
    <name type="scientific">Panagrolaimus sp. JU765</name>
    <dbReference type="NCBI Taxonomy" id="591449"/>
    <lineage>
        <taxon>Eukaryota</taxon>
        <taxon>Metazoa</taxon>
        <taxon>Ecdysozoa</taxon>
        <taxon>Nematoda</taxon>
        <taxon>Chromadorea</taxon>
        <taxon>Rhabditida</taxon>
        <taxon>Tylenchina</taxon>
        <taxon>Panagrolaimomorpha</taxon>
        <taxon>Panagrolaimoidea</taxon>
        <taxon>Panagrolaimidae</taxon>
        <taxon>Panagrolaimus</taxon>
    </lineage>
</organism>
<reference evidence="2" key="1">
    <citation type="submission" date="2022-11" db="UniProtKB">
        <authorList>
            <consortium name="WormBaseParasite"/>
        </authorList>
    </citation>
    <scope>IDENTIFICATION</scope>
</reference>
<accession>A0AC34RP97</accession>
<name>A0AC34RP97_9BILA</name>
<dbReference type="WBParaSite" id="JU765_v2.g8900.t1">
    <property type="protein sequence ID" value="JU765_v2.g8900.t1"/>
    <property type="gene ID" value="JU765_v2.g8900"/>
</dbReference>
<evidence type="ECO:0000313" key="2">
    <source>
        <dbReference type="WBParaSite" id="JU765_v2.g8900.t1"/>
    </source>
</evidence>